<feature type="domain" description="Reverse transcriptase" evidence="1">
    <location>
        <begin position="74"/>
        <end position="218"/>
    </location>
</feature>
<dbReference type="InterPro" id="IPR000477">
    <property type="entry name" value="RT_dom"/>
</dbReference>
<dbReference type="Proteomes" id="UP001605036">
    <property type="component" value="Unassembled WGS sequence"/>
</dbReference>
<keyword evidence="3" id="KW-1185">Reference proteome</keyword>
<dbReference type="PANTHER" id="PTHR37984">
    <property type="entry name" value="PROTEIN CBG26694"/>
    <property type="match status" value="1"/>
</dbReference>
<dbReference type="InterPro" id="IPR043128">
    <property type="entry name" value="Rev_trsase/Diguanyl_cyclase"/>
</dbReference>
<comment type="caution">
    <text evidence="2">The sequence shown here is derived from an EMBL/GenBank/DDBJ whole genome shotgun (WGS) entry which is preliminary data.</text>
</comment>
<dbReference type="Gene3D" id="3.10.10.10">
    <property type="entry name" value="HIV Type 1 Reverse Transcriptase, subunit A, domain 1"/>
    <property type="match status" value="1"/>
</dbReference>
<dbReference type="PANTHER" id="PTHR37984:SF5">
    <property type="entry name" value="PROTEIN NYNRIN-LIKE"/>
    <property type="match status" value="1"/>
</dbReference>
<dbReference type="AlphaFoldDB" id="A0ABD1ZAA8"/>
<proteinExistence type="predicted"/>
<dbReference type="InterPro" id="IPR043502">
    <property type="entry name" value="DNA/RNA_pol_sf"/>
</dbReference>
<protein>
    <recommendedName>
        <fullName evidence="1">Reverse transcriptase domain-containing protein</fullName>
    </recommendedName>
</protein>
<dbReference type="EMBL" id="JBHFFA010000002">
    <property type="protein sequence ID" value="KAL2644626.1"/>
    <property type="molecule type" value="Genomic_DNA"/>
</dbReference>
<name>A0ABD1ZAA8_9MARC</name>
<evidence type="ECO:0000313" key="3">
    <source>
        <dbReference type="Proteomes" id="UP001605036"/>
    </source>
</evidence>
<dbReference type="CDD" id="cd01647">
    <property type="entry name" value="RT_LTR"/>
    <property type="match status" value="1"/>
</dbReference>
<dbReference type="Pfam" id="PF00078">
    <property type="entry name" value="RVT_1"/>
    <property type="match status" value="1"/>
</dbReference>
<organism evidence="2 3">
    <name type="scientific">Riccia fluitans</name>
    <dbReference type="NCBI Taxonomy" id="41844"/>
    <lineage>
        <taxon>Eukaryota</taxon>
        <taxon>Viridiplantae</taxon>
        <taxon>Streptophyta</taxon>
        <taxon>Embryophyta</taxon>
        <taxon>Marchantiophyta</taxon>
        <taxon>Marchantiopsida</taxon>
        <taxon>Marchantiidae</taxon>
        <taxon>Marchantiales</taxon>
        <taxon>Ricciaceae</taxon>
        <taxon>Riccia</taxon>
    </lineage>
</organism>
<evidence type="ECO:0000313" key="2">
    <source>
        <dbReference type="EMBL" id="KAL2644626.1"/>
    </source>
</evidence>
<dbReference type="SUPFAM" id="SSF56672">
    <property type="entry name" value="DNA/RNA polymerases"/>
    <property type="match status" value="1"/>
</dbReference>
<evidence type="ECO:0000259" key="1">
    <source>
        <dbReference type="Pfam" id="PF00078"/>
    </source>
</evidence>
<reference evidence="2 3" key="1">
    <citation type="submission" date="2024-09" db="EMBL/GenBank/DDBJ databases">
        <title>Chromosome-scale assembly of Riccia fluitans.</title>
        <authorList>
            <person name="Paukszto L."/>
            <person name="Sawicki J."/>
            <person name="Karawczyk K."/>
            <person name="Piernik-Szablinska J."/>
            <person name="Szczecinska M."/>
            <person name="Mazdziarz M."/>
        </authorList>
    </citation>
    <scope>NUCLEOTIDE SEQUENCE [LARGE SCALE GENOMIC DNA]</scope>
    <source>
        <strain evidence="2">Rf_01</strain>
        <tissue evidence="2">Aerial parts of the thallus</tissue>
    </source>
</reference>
<gene>
    <name evidence="2" type="ORF">R1flu_012213</name>
</gene>
<dbReference type="InterPro" id="IPR050951">
    <property type="entry name" value="Retrovirus_Pol_polyprotein"/>
</dbReference>
<dbReference type="Gene3D" id="3.30.70.270">
    <property type="match status" value="2"/>
</dbReference>
<accession>A0ABD1ZAA8</accession>
<sequence>MVIFMLPHMPWDLKPIPIPKALLLKLIELLKEKIQMGILEPLMGPYSNQWFTMTKKSRALKFIQDMQPTNKVTIRNMGSEPMVNKFAEAFARRAIYSMGDLYSSYDQFQLAIERKDITTIRTPLGLLKMCTLPQGATNLVAHMQNTMNKVLRDFIPKKTMPFLDDIPIKGCAVEEKDESLDDQGCRRFVANHIQDVEQILSRLEDMGLTLSRTKSIFGFSKVIVVGHLYGTFGRKPSLIKVDVIQHIQDCTSFIEVRRFLGANVFYYIWIPHYAYITEPAFELLRKGKKFKMGHTSRRSYGSVETSISVISYLEKNRLSMWKTYDCDGKH</sequence>